<dbReference type="EMBL" id="KB742686">
    <property type="protein sequence ID" value="EOB05469.1"/>
    <property type="molecule type" value="Genomic_DNA"/>
</dbReference>
<feature type="compositionally biased region" description="Basic and acidic residues" evidence="1">
    <location>
        <begin position="290"/>
        <end position="310"/>
    </location>
</feature>
<sequence length="534" mass="57465">MASTPPALPTAGLWEFKGEENRNLFQHGVEPAVSLLLLQKMQKDLLQLQGSDSHANYMISARSEVLNNQVKPEETMMVSSLVWSAVKAKEQPRGVFHVQLLPLLMAAGLQDEDGIDRIEDSILESCDLDNDSGSLLMILAQIATVMLCLQSGVEDDLCPNCKHMLASAAHSFMVRAVSGNHLNGDQHTVPASARRPCLQWGSAVGSCLVMLTPALQDSFAVLLLLPVGLRFADKGSPENRKSLGPCSGGSTPVAIPMRVGHNSALMHTKGSHSWSSGSDAAHSPGGHTTQEVHKYRNSVPREHRQPERQQHSSFPEPDTANLRIDTTEDPTEGSLSTPSDASAPFSSEKHWVAISQSRMHGKEEQQLVDAPLARGTGLQLAQDTYMLAVMASGLFLHQYCKVQHLAGRTNVASPGSRLRQGPCAIHTTSAVEMFLLGYGKVIPAGDKSLCSPRRDVPACQQQEMVDTAGCGCQRVRSAPRALSTTMLLAHLAYKASTACLRVLTVGAGPPHSNKTSKSIRKCSHPTPGANQNLE</sequence>
<evidence type="ECO:0000313" key="3">
    <source>
        <dbReference type="Proteomes" id="UP000296049"/>
    </source>
</evidence>
<dbReference type="Proteomes" id="UP000296049">
    <property type="component" value="Unassembled WGS sequence"/>
</dbReference>
<keyword evidence="3" id="KW-1185">Reference proteome</keyword>
<dbReference type="AlphaFoldDB" id="R0LIG1"/>
<protein>
    <submittedName>
        <fullName evidence="2">Uncharacterized protein</fullName>
    </submittedName>
</protein>
<gene>
    <name evidence="2" type="ORF">Anapl_13377</name>
</gene>
<reference evidence="3" key="1">
    <citation type="journal article" date="2013" name="Nat. Genet.">
        <title>The duck genome and transcriptome provide insight into an avian influenza virus reservoir species.</title>
        <authorList>
            <person name="Huang Y."/>
            <person name="Li Y."/>
            <person name="Burt D.W."/>
            <person name="Chen H."/>
            <person name="Zhang Y."/>
            <person name="Qian W."/>
            <person name="Kim H."/>
            <person name="Gan S."/>
            <person name="Zhao Y."/>
            <person name="Li J."/>
            <person name="Yi K."/>
            <person name="Feng H."/>
            <person name="Zhu P."/>
            <person name="Li B."/>
            <person name="Liu Q."/>
            <person name="Fairley S."/>
            <person name="Magor K.E."/>
            <person name="Du Z."/>
            <person name="Hu X."/>
            <person name="Goodman L."/>
            <person name="Tafer H."/>
            <person name="Vignal A."/>
            <person name="Lee T."/>
            <person name="Kim K.W."/>
            <person name="Sheng Z."/>
            <person name="An Y."/>
            <person name="Searle S."/>
            <person name="Herrero J."/>
            <person name="Groenen M.A."/>
            <person name="Crooijmans R.P."/>
            <person name="Faraut T."/>
            <person name="Cai Q."/>
            <person name="Webster R.G."/>
            <person name="Aldridge J.R."/>
            <person name="Warren W.C."/>
            <person name="Bartschat S."/>
            <person name="Kehr S."/>
            <person name="Marz M."/>
            <person name="Stadler P.F."/>
            <person name="Smith J."/>
            <person name="Kraus R.H."/>
            <person name="Zhao Y."/>
            <person name="Ren L."/>
            <person name="Fei J."/>
            <person name="Morisson M."/>
            <person name="Kaiser P."/>
            <person name="Griffin D.K."/>
            <person name="Rao M."/>
            <person name="Pitel F."/>
            <person name="Wang J."/>
            <person name="Li N."/>
        </authorList>
    </citation>
    <scope>NUCLEOTIDE SEQUENCE [LARGE SCALE GENOMIC DNA]</scope>
</reference>
<feature type="region of interest" description="Disordered" evidence="1">
    <location>
        <begin position="236"/>
        <end position="346"/>
    </location>
</feature>
<evidence type="ECO:0000256" key="1">
    <source>
        <dbReference type="SAM" id="MobiDB-lite"/>
    </source>
</evidence>
<name>R0LIG1_ANAPL</name>
<proteinExistence type="predicted"/>
<organism evidence="2 3">
    <name type="scientific">Anas platyrhynchos</name>
    <name type="common">Mallard</name>
    <name type="synonym">Anas boschas</name>
    <dbReference type="NCBI Taxonomy" id="8839"/>
    <lineage>
        <taxon>Eukaryota</taxon>
        <taxon>Metazoa</taxon>
        <taxon>Chordata</taxon>
        <taxon>Craniata</taxon>
        <taxon>Vertebrata</taxon>
        <taxon>Euteleostomi</taxon>
        <taxon>Archelosauria</taxon>
        <taxon>Archosauria</taxon>
        <taxon>Dinosauria</taxon>
        <taxon>Saurischia</taxon>
        <taxon>Theropoda</taxon>
        <taxon>Coelurosauria</taxon>
        <taxon>Aves</taxon>
        <taxon>Neognathae</taxon>
        <taxon>Galloanserae</taxon>
        <taxon>Anseriformes</taxon>
        <taxon>Anatidae</taxon>
        <taxon>Anatinae</taxon>
        <taxon>Anas</taxon>
    </lineage>
</organism>
<evidence type="ECO:0000313" key="2">
    <source>
        <dbReference type="EMBL" id="EOB05469.1"/>
    </source>
</evidence>
<feature type="region of interest" description="Disordered" evidence="1">
    <location>
        <begin position="510"/>
        <end position="534"/>
    </location>
</feature>
<accession>R0LIG1</accession>